<evidence type="ECO:0000313" key="2">
    <source>
        <dbReference type="EMBL" id="MFC3174305.1"/>
    </source>
</evidence>
<sequence>MPTGSPGPSGRSAIAEDAEGTGDPAAALDPLARLALAYAPPRARDGWLTLLALDARLAGVVRTAREPILAQLKLAWWRDRLAADPAGWPRGEPLLARLAGWRDPAGLVPLVDGWEALLGEPPLDKAAFARFAEGRAAALAGLARHLGSAEHGIAGMAREWSLAQLALDPAHGAAGRLPGDGPLAPIDRAMRPLAVLAGVTLRAARRGDAARLYSPGAWFAAVRLGLLGR</sequence>
<reference evidence="3" key="1">
    <citation type="journal article" date="2019" name="Int. J. Syst. Evol. Microbiol.">
        <title>The Global Catalogue of Microorganisms (GCM) 10K type strain sequencing project: providing services to taxonomists for standard genome sequencing and annotation.</title>
        <authorList>
            <consortium name="The Broad Institute Genomics Platform"/>
            <consortium name="The Broad Institute Genome Sequencing Center for Infectious Disease"/>
            <person name="Wu L."/>
            <person name="Ma J."/>
        </authorList>
    </citation>
    <scope>NUCLEOTIDE SEQUENCE [LARGE SCALE GENOMIC DNA]</scope>
    <source>
        <strain evidence="3">KCTC 42984</strain>
    </source>
</reference>
<dbReference type="RefSeq" id="WP_379509667.1">
    <property type="nucleotide sequence ID" value="NZ_JBHRTQ010000007.1"/>
</dbReference>
<evidence type="ECO:0008006" key="4">
    <source>
        <dbReference type="Google" id="ProtNLM"/>
    </source>
</evidence>
<evidence type="ECO:0000313" key="3">
    <source>
        <dbReference type="Proteomes" id="UP001595604"/>
    </source>
</evidence>
<dbReference type="Proteomes" id="UP001595604">
    <property type="component" value="Unassembled WGS sequence"/>
</dbReference>
<evidence type="ECO:0000256" key="1">
    <source>
        <dbReference type="SAM" id="MobiDB-lite"/>
    </source>
</evidence>
<comment type="caution">
    <text evidence="2">The sequence shown here is derived from an EMBL/GenBank/DDBJ whole genome shotgun (WGS) entry which is preliminary data.</text>
</comment>
<gene>
    <name evidence="2" type="ORF">ACFOD9_08580</name>
</gene>
<feature type="region of interest" description="Disordered" evidence="1">
    <location>
        <begin position="1"/>
        <end position="22"/>
    </location>
</feature>
<accession>A0ABV7INU0</accession>
<keyword evidence="3" id="KW-1185">Reference proteome</keyword>
<protein>
    <recommendedName>
        <fullName evidence="4">Phytoene synthase</fullName>
    </recommendedName>
</protein>
<dbReference type="EMBL" id="JBHRTQ010000007">
    <property type="protein sequence ID" value="MFC3174305.1"/>
    <property type="molecule type" value="Genomic_DNA"/>
</dbReference>
<organism evidence="2 3">
    <name type="scientific">Novosphingobium bradum</name>
    <dbReference type="NCBI Taxonomy" id="1737444"/>
    <lineage>
        <taxon>Bacteria</taxon>
        <taxon>Pseudomonadati</taxon>
        <taxon>Pseudomonadota</taxon>
        <taxon>Alphaproteobacteria</taxon>
        <taxon>Sphingomonadales</taxon>
        <taxon>Sphingomonadaceae</taxon>
        <taxon>Novosphingobium</taxon>
    </lineage>
</organism>
<proteinExistence type="predicted"/>
<name>A0ABV7INU0_9SPHN</name>